<comment type="caution">
    <text evidence="1">The sequence shown here is derived from an EMBL/GenBank/DDBJ whole genome shotgun (WGS) entry which is preliminary data.</text>
</comment>
<protein>
    <submittedName>
        <fullName evidence="1">Uncharacterized protein</fullName>
    </submittedName>
</protein>
<dbReference type="RefSeq" id="WP_168535779.1">
    <property type="nucleotide sequence ID" value="NZ_JAAWWP010000002.1"/>
</dbReference>
<accession>A0ABX1GYY8</accession>
<sequence>MTRLSFFRSPIANEIRDEGREEGRASAKAEAVLKVLDARGITLTDAHRQHLTTCQDLNLLDTWFDRSLAATTAEEIFAGGTEA</sequence>
<organism evidence="1 2">
    <name type="scientific">Streptomyces physcomitrii</name>
    <dbReference type="NCBI Taxonomy" id="2724184"/>
    <lineage>
        <taxon>Bacteria</taxon>
        <taxon>Bacillati</taxon>
        <taxon>Actinomycetota</taxon>
        <taxon>Actinomycetes</taxon>
        <taxon>Kitasatosporales</taxon>
        <taxon>Streptomycetaceae</taxon>
        <taxon>Streptomyces</taxon>
    </lineage>
</organism>
<dbReference type="Proteomes" id="UP000772196">
    <property type="component" value="Unassembled WGS sequence"/>
</dbReference>
<evidence type="ECO:0000313" key="1">
    <source>
        <dbReference type="EMBL" id="NKI40330.1"/>
    </source>
</evidence>
<name>A0ABX1GYY8_9ACTN</name>
<dbReference type="EMBL" id="JAAWWP010000002">
    <property type="protein sequence ID" value="NKI40330.1"/>
    <property type="molecule type" value="Genomic_DNA"/>
</dbReference>
<proteinExistence type="predicted"/>
<gene>
    <name evidence="1" type="ORF">HFV08_03510</name>
</gene>
<evidence type="ECO:0000313" key="2">
    <source>
        <dbReference type="Proteomes" id="UP000772196"/>
    </source>
</evidence>
<keyword evidence="2" id="KW-1185">Reference proteome</keyword>
<reference evidence="1 2" key="1">
    <citation type="submission" date="2020-04" db="EMBL/GenBank/DDBJ databases">
        <title>Phylogenetic Diversity and Antibacterial Activity against Ralstonia solanacearum of Endophytic Actinomycete Isolated from Moss.</title>
        <authorList>
            <person name="Zhuang X."/>
        </authorList>
    </citation>
    <scope>NUCLEOTIDE SEQUENCE [LARGE SCALE GENOMIC DNA]</scope>
    <source>
        <strain evidence="1 2">LD120</strain>
    </source>
</reference>